<feature type="domain" description="Bifunctional inhibitor/plant lipid transfer protein/seed storage helical" evidence="3">
    <location>
        <begin position="32"/>
        <end position="105"/>
    </location>
</feature>
<evidence type="ECO:0000313" key="5">
    <source>
        <dbReference type="Proteomes" id="UP001604336"/>
    </source>
</evidence>
<keyword evidence="5" id="KW-1185">Reference proteome</keyword>
<dbReference type="InterPro" id="IPR016140">
    <property type="entry name" value="Bifunc_inhib/LTP/seed_store"/>
</dbReference>
<comment type="caution">
    <text evidence="4">The sequence shown here is derived from an EMBL/GenBank/DDBJ whole genome shotgun (WGS) entry which is preliminary data.</text>
</comment>
<keyword evidence="1" id="KW-1133">Transmembrane helix</keyword>
<organism evidence="4 5">
    <name type="scientific">Abeliophyllum distichum</name>
    <dbReference type="NCBI Taxonomy" id="126358"/>
    <lineage>
        <taxon>Eukaryota</taxon>
        <taxon>Viridiplantae</taxon>
        <taxon>Streptophyta</taxon>
        <taxon>Embryophyta</taxon>
        <taxon>Tracheophyta</taxon>
        <taxon>Spermatophyta</taxon>
        <taxon>Magnoliopsida</taxon>
        <taxon>eudicotyledons</taxon>
        <taxon>Gunneridae</taxon>
        <taxon>Pentapetalae</taxon>
        <taxon>asterids</taxon>
        <taxon>lamiids</taxon>
        <taxon>Lamiales</taxon>
        <taxon>Oleaceae</taxon>
        <taxon>Forsythieae</taxon>
        <taxon>Abeliophyllum</taxon>
    </lineage>
</organism>
<evidence type="ECO:0000256" key="2">
    <source>
        <dbReference type="SAM" id="SignalP"/>
    </source>
</evidence>
<evidence type="ECO:0000313" key="4">
    <source>
        <dbReference type="EMBL" id="KAL2461292.1"/>
    </source>
</evidence>
<dbReference type="SMART" id="SM00499">
    <property type="entry name" value="AAI"/>
    <property type="match status" value="1"/>
</dbReference>
<dbReference type="Gene3D" id="1.10.110.10">
    <property type="entry name" value="Plant lipid-transfer and hydrophobic proteins"/>
    <property type="match status" value="1"/>
</dbReference>
<dbReference type="InterPro" id="IPR039265">
    <property type="entry name" value="DIR1-like"/>
</dbReference>
<gene>
    <name evidence="4" type="ORF">Adt_44712</name>
</gene>
<protein>
    <submittedName>
        <fullName evidence="4">Bifunctional inhibitor/lipid-transfer protein/seed storage 2S albumin superfamily protein</fullName>
    </submittedName>
</protein>
<sequence length="139" mass="15237">MKLCKTNTLLPLLLLVFVMTGQVQESNGQMSCGSSYFSTLVQLIPCRASVIPFIHIPPTEACCAAIKALGQPCLCALLNGPTISGVDRNMAMQLPDKCMAYFEPCNLSLSFCVCCVPLYYLIFGFYAFHTCLEGRSYLV</sequence>
<accession>A0ABD1PBP7</accession>
<dbReference type="Pfam" id="PF14368">
    <property type="entry name" value="LTP_2"/>
    <property type="match status" value="1"/>
</dbReference>
<dbReference type="InterPro" id="IPR036312">
    <property type="entry name" value="Bifun_inhib/LTP/seed_sf"/>
</dbReference>
<dbReference type="SUPFAM" id="SSF47699">
    <property type="entry name" value="Bifunctional inhibitor/lipid-transfer protein/seed storage 2S albumin"/>
    <property type="match status" value="1"/>
</dbReference>
<evidence type="ECO:0000256" key="1">
    <source>
        <dbReference type="SAM" id="Phobius"/>
    </source>
</evidence>
<keyword evidence="1" id="KW-0472">Membrane</keyword>
<dbReference type="AlphaFoldDB" id="A0ABD1PBP7"/>
<feature type="chain" id="PRO_5044883497" evidence="2">
    <location>
        <begin position="29"/>
        <end position="139"/>
    </location>
</feature>
<name>A0ABD1PBP7_9LAMI</name>
<evidence type="ECO:0000259" key="3">
    <source>
        <dbReference type="SMART" id="SM00499"/>
    </source>
</evidence>
<proteinExistence type="predicted"/>
<keyword evidence="1" id="KW-0812">Transmembrane</keyword>
<dbReference type="PANTHER" id="PTHR33122">
    <property type="entry name" value="LIPID BINDING PROTEIN-RELATED"/>
    <property type="match status" value="1"/>
</dbReference>
<dbReference type="Proteomes" id="UP001604336">
    <property type="component" value="Unassembled WGS sequence"/>
</dbReference>
<dbReference type="PANTHER" id="PTHR33122:SF33">
    <property type="entry name" value="BIFUNCTIONAL INHIBITOR_LIPID-TRANSFER PROTEIN_SEED STORAGE 2S ALBUMIN SUPERFAMILY PROTEIN"/>
    <property type="match status" value="1"/>
</dbReference>
<dbReference type="EMBL" id="JBFOLK010000014">
    <property type="protein sequence ID" value="KAL2461292.1"/>
    <property type="molecule type" value="Genomic_DNA"/>
</dbReference>
<reference evidence="5" key="1">
    <citation type="submission" date="2024-07" db="EMBL/GenBank/DDBJ databases">
        <title>Two chromosome-level genome assemblies of Korean endemic species Abeliophyllum distichum and Forsythia ovata (Oleaceae).</title>
        <authorList>
            <person name="Jang H."/>
        </authorList>
    </citation>
    <scope>NUCLEOTIDE SEQUENCE [LARGE SCALE GENOMIC DNA]</scope>
</reference>
<feature type="signal peptide" evidence="2">
    <location>
        <begin position="1"/>
        <end position="28"/>
    </location>
</feature>
<feature type="transmembrane region" description="Helical" evidence="1">
    <location>
        <begin position="107"/>
        <end position="128"/>
    </location>
</feature>
<keyword evidence="2" id="KW-0732">Signal</keyword>